<sequence>MKIIVFILGVVLLSSQVDYYNMDLIETSIVLDIEENNTLVEEYVITFQNSSSESNIIPETLKVWKSYILTFDQIHLDQEIDPPETLG</sequence>
<organism evidence="1 2">
    <name type="scientific">Psychroflexus longus</name>
    <dbReference type="NCBI Taxonomy" id="2873596"/>
    <lineage>
        <taxon>Bacteria</taxon>
        <taxon>Pseudomonadati</taxon>
        <taxon>Bacteroidota</taxon>
        <taxon>Flavobacteriia</taxon>
        <taxon>Flavobacteriales</taxon>
        <taxon>Flavobacteriaceae</taxon>
        <taxon>Psychroflexus</taxon>
    </lineage>
</organism>
<reference evidence="2" key="1">
    <citation type="submission" date="2023-07" db="EMBL/GenBank/DDBJ databases">
        <title>Novel species isolated from saline lakes on Tibetan Plateau.</title>
        <authorList>
            <person name="Lu H."/>
        </authorList>
    </citation>
    <scope>NUCLEOTIDE SEQUENCE [LARGE SCALE GENOMIC DNA]</scope>
    <source>
        <strain evidence="2">CAK8W</strain>
    </source>
</reference>
<evidence type="ECO:0000313" key="1">
    <source>
        <dbReference type="EMBL" id="MBZ9779775.1"/>
    </source>
</evidence>
<dbReference type="RefSeq" id="WP_224462105.1">
    <property type="nucleotide sequence ID" value="NZ_JAIQZE010000016.1"/>
</dbReference>
<comment type="caution">
    <text evidence="1">The sequence shown here is derived from an EMBL/GenBank/DDBJ whole genome shotgun (WGS) entry which is preliminary data.</text>
</comment>
<gene>
    <name evidence="1" type="ORF">LB452_12675</name>
</gene>
<accession>A0ABS7XLC1</accession>
<protein>
    <submittedName>
        <fullName evidence="1">Uncharacterized protein</fullName>
    </submittedName>
</protein>
<evidence type="ECO:0000313" key="2">
    <source>
        <dbReference type="Proteomes" id="UP001199314"/>
    </source>
</evidence>
<keyword evidence="2" id="KW-1185">Reference proteome</keyword>
<name>A0ABS7XLC1_9FLAO</name>
<dbReference type="EMBL" id="JAIQZE010000016">
    <property type="protein sequence ID" value="MBZ9779775.1"/>
    <property type="molecule type" value="Genomic_DNA"/>
</dbReference>
<dbReference type="Proteomes" id="UP001199314">
    <property type="component" value="Unassembled WGS sequence"/>
</dbReference>
<proteinExistence type="predicted"/>